<dbReference type="AlphaFoldDB" id="A0A6H9Y8Q9"/>
<evidence type="ECO:0000313" key="3">
    <source>
        <dbReference type="Proteomes" id="UP000468735"/>
    </source>
</evidence>
<feature type="region of interest" description="Disordered" evidence="1">
    <location>
        <begin position="1"/>
        <end position="29"/>
    </location>
</feature>
<sequence length="111" mass="12090">MNVDRPRSSPDAGKEPARPVPRGAPTSRQHLDRLAAELGRRGWTAEPRYGEYPPMLRVYAARVPAIGESVTVDGLWFWSSTGACLARCSDVERAAGEVTALLVPWLSGSRT</sequence>
<reference evidence="2 3" key="1">
    <citation type="submission" date="2019-09" db="EMBL/GenBank/DDBJ databases">
        <title>Actinomadura physcomitrii sp. nov., a novel actinomycete isolated from moss [Physcomitrium sphaericum (Ludw) Fuernr].</title>
        <authorList>
            <person name="Zhuang X."/>
            <person name="Liu C."/>
        </authorList>
    </citation>
    <scope>NUCLEOTIDE SEQUENCE [LARGE SCALE GENOMIC DNA]</scope>
    <source>
        <strain evidence="2 3">HMC1</strain>
    </source>
</reference>
<dbReference type="EMBL" id="WBMT01000026">
    <property type="protein sequence ID" value="KAB2341326.1"/>
    <property type="molecule type" value="Genomic_DNA"/>
</dbReference>
<name>A0A6H9Y8Q9_9ACTN</name>
<organism evidence="2 3">
    <name type="scientific">Actinomadura rudentiformis</name>
    <dbReference type="NCBI Taxonomy" id="359158"/>
    <lineage>
        <taxon>Bacteria</taxon>
        <taxon>Bacillati</taxon>
        <taxon>Actinomycetota</taxon>
        <taxon>Actinomycetes</taxon>
        <taxon>Streptosporangiales</taxon>
        <taxon>Thermomonosporaceae</taxon>
        <taxon>Actinomadura</taxon>
    </lineage>
</organism>
<keyword evidence="3" id="KW-1185">Reference proteome</keyword>
<evidence type="ECO:0000256" key="1">
    <source>
        <dbReference type="SAM" id="MobiDB-lite"/>
    </source>
</evidence>
<feature type="compositionally biased region" description="Basic and acidic residues" evidence="1">
    <location>
        <begin position="1"/>
        <end position="17"/>
    </location>
</feature>
<protein>
    <submittedName>
        <fullName evidence="2">Uncharacterized protein</fullName>
    </submittedName>
</protein>
<accession>A0A6H9Y8Q9</accession>
<dbReference type="RefSeq" id="WP_151568683.1">
    <property type="nucleotide sequence ID" value="NZ_WBMT01000026.1"/>
</dbReference>
<proteinExistence type="predicted"/>
<dbReference type="OrthoDB" id="3483786at2"/>
<dbReference type="Proteomes" id="UP000468735">
    <property type="component" value="Unassembled WGS sequence"/>
</dbReference>
<comment type="caution">
    <text evidence="2">The sequence shown here is derived from an EMBL/GenBank/DDBJ whole genome shotgun (WGS) entry which is preliminary data.</text>
</comment>
<evidence type="ECO:0000313" key="2">
    <source>
        <dbReference type="EMBL" id="KAB2341326.1"/>
    </source>
</evidence>
<gene>
    <name evidence="2" type="ORF">F8566_42180</name>
</gene>